<accession>A0A2P2Q0R8</accession>
<protein>
    <submittedName>
        <fullName evidence="1">Uncharacterized protein</fullName>
    </submittedName>
</protein>
<reference evidence="1" key="1">
    <citation type="submission" date="2018-02" db="EMBL/GenBank/DDBJ databases">
        <title>Rhizophora mucronata_Transcriptome.</title>
        <authorList>
            <person name="Meera S.P."/>
            <person name="Sreeshan A."/>
            <person name="Augustine A."/>
        </authorList>
    </citation>
    <scope>NUCLEOTIDE SEQUENCE</scope>
    <source>
        <tissue evidence="1">Leaf</tissue>
    </source>
</reference>
<organism evidence="1">
    <name type="scientific">Rhizophora mucronata</name>
    <name type="common">Asiatic mangrove</name>
    <dbReference type="NCBI Taxonomy" id="61149"/>
    <lineage>
        <taxon>Eukaryota</taxon>
        <taxon>Viridiplantae</taxon>
        <taxon>Streptophyta</taxon>
        <taxon>Embryophyta</taxon>
        <taxon>Tracheophyta</taxon>
        <taxon>Spermatophyta</taxon>
        <taxon>Magnoliopsida</taxon>
        <taxon>eudicotyledons</taxon>
        <taxon>Gunneridae</taxon>
        <taxon>Pentapetalae</taxon>
        <taxon>rosids</taxon>
        <taxon>fabids</taxon>
        <taxon>Malpighiales</taxon>
        <taxon>Rhizophoraceae</taxon>
        <taxon>Rhizophora</taxon>
    </lineage>
</organism>
<evidence type="ECO:0000313" key="1">
    <source>
        <dbReference type="EMBL" id="MBX60543.1"/>
    </source>
</evidence>
<proteinExistence type="predicted"/>
<dbReference type="EMBL" id="GGEC01080059">
    <property type="protein sequence ID" value="MBX60543.1"/>
    <property type="molecule type" value="Transcribed_RNA"/>
</dbReference>
<dbReference type="AlphaFoldDB" id="A0A2P2Q0R8"/>
<sequence>MSMLISGPVIFKSFITWFQFS</sequence>
<name>A0A2P2Q0R8_RHIMU</name>